<dbReference type="PANTHER" id="PTHR42732:SF1">
    <property type="entry name" value="BETA-MANNOSIDASE"/>
    <property type="match status" value="1"/>
</dbReference>
<dbReference type="InterPro" id="IPR006103">
    <property type="entry name" value="Glyco_hydro_2_cat"/>
</dbReference>
<keyword evidence="3" id="KW-1185">Reference proteome</keyword>
<dbReference type="PANTHER" id="PTHR42732">
    <property type="entry name" value="BETA-GALACTOSIDASE"/>
    <property type="match status" value="1"/>
</dbReference>
<reference evidence="2 3" key="1">
    <citation type="journal article" date="2019" name="Int. J. Syst. Evol. Microbiol.">
        <title>The Global Catalogue of Microorganisms (GCM) 10K type strain sequencing project: providing services to taxonomists for standard genome sequencing and annotation.</title>
        <authorList>
            <consortium name="The Broad Institute Genomics Platform"/>
            <consortium name="The Broad Institute Genome Sequencing Center for Infectious Disease"/>
            <person name="Wu L."/>
            <person name="Ma J."/>
        </authorList>
    </citation>
    <scope>NUCLEOTIDE SEQUENCE [LARGE SCALE GENOMIC DNA]</scope>
    <source>
        <strain evidence="2 3">JCM 13378</strain>
    </source>
</reference>
<comment type="caution">
    <text evidence="2">The sequence shown here is derived from an EMBL/GenBank/DDBJ whole genome shotgun (WGS) entry which is preliminary data.</text>
</comment>
<proteinExistence type="predicted"/>
<name>A0ABN0XGC6_9ALTE</name>
<gene>
    <name evidence="2" type="ORF">GCM10009092_29610</name>
</gene>
<dbReference type="RefSeq" id="WP_343845951.1">
    <property type="nucleotide sequence ID" value="NZ_BAAAEI010000017.1"/>
</dbReference>
<dbReference type="InterPro" id="IPR017853">
    <property type="entry name" value="GH"/>
</dbReference>
<protein>
    <submittedName>
        <fullName evidence="2">Glycoside hydrolase family 2 TIM barrel-domain containing protein</fullName>
    </submittedName>
</protein>
<dbReference type="Proteomes" id="UP001501757">
    <property type="component" value="Unassembled WGS sequence"/>
</dbReference>
<dbReference type="SUPFAM" id="SSF51445">
    <property type="entry name" value="(Trans)glycosidases"/>
    <property type="match status" value="1"/>
</dbReference>
<feature type="domain" description="Glycoside hydrolase family 2 catalytic" evidence="1">
    <location>
        <begin position="73"/>
        <end position="214"/>
    </location>
</feature>
<evidence type="ECO:0000259" key="1">
    <source>
        <dbReference type="Pfam" id="PF02836"/>
    </source>
</evidence>
<accession>A0ABN0XGC6</accession>
<keyword evidence="2" id="KW-0378">Hydrolase</keyword>
<sequence>MPVTLSVRMGTTLLLLTCLLACDSQQHQVSTDSAPVEMRAVAAELVQQDGQWRILRGGEPYFIKGAGGSHSPALLAQSGGNSVRTWSTDNAEAVLNSAQQNGLTVMLGLRLGKERHGFDYNDQQAVAEQKERVRQLVLKYKDHPALLAWGIGNEVDLFYTNTNVWYAVEEIAAMIQELDPNHLVTTVTAGIDKSKAELIAQRVPSIDYLSINIYGGLENLPAHLDSIGYQGAYVVTEWGPTGHWEVPKTEWGVPIEQSSTEKAQVYRHRYQQGIAAAPERALGSYAFLWGQKQETTPTWYGVFTEAGKANEVVDSLTYLWTGQWPLSRAPSISGFSLNGQTAGQSVHVKAGQAVNVQLTYQPGSEDSASIRWEVLPESTDIKAGGDPEARPQAAVLTVTPTEQPGQMAFAAPQTPGPYRLFAYVENATGKVATANIPFMVDGH</sequence>
<organism evidence="2 3">
    <name type="scientific">Bowmanella denitrificans</name>
    <dbReference type="NCBI Taxonomy" id="366582"/>
    <lineage>
        <taxon>Bacteria</taxon>
        <taxon>Pseudomonadati</taxon>
        <taxon>Pseudomonadota</taxon>
        <taxon>Gammaproteobacteria</taxon>
        <taxon>Alteromonadales</taxon>
        <taxon>Alteromonadaceae</taxon>
        <taxon>Bowmanella</taxon>
    </lineage>
</organism>
<evidence type="ECO:0000313" key="3">
    <source>
        <dbReference type="Proteomes" id="UP001501757"/>
    </source>
</evidence>
<dbReference type="Pfam" id="PF02836">
    <property type="entry name" value="Glyco_hydro_2_C"/>
    <property type="match status" value="1"/>
</dbReference>
<dbReference type="Gene3D" id="3.20.20.80">
    <property type="entry name" value="Glycosidases"/>
    <property type="match status" value="1"/>
</dbReference>
<dbReference type="GO" id="GO:0016787">
    <property type="term" value="F:hydrolase activity"/>
    <property type="evidence" value="ECO:0007669"/>
    <property type="project" value="UniProtKB-KW"/>
</dbReference>
<dbReference type="EMBL" id="BAAAEI010000017">
    <property type="protein sequence ID" value="GAA0363321.1"/>
    <property type="molecule type" value="Genomic_DNA"/>
</dbReference>
<evidence type="ECO:0000313" key="2">
    <source>
        <dbReference type="EMBL" id="GAA0363321.1"/>
    </source>
</evidence>
<dbReference type="InterPro" id="IPR051913">
    <property type="entry name" value="GH2_Domain-Containing"/>
</dbReference>